<feature type="domain" description="Histidine kinase" evidence="12">
    <location>
        <begin position="460"/>
        <end position="683"/>
    </location>
</feature>
<feature type="transmembrane region" description="Helical" evidence="11">
    <location>
        <begin position="118"/>
        <end position="141"/>
    </location>
</feature>
<keyword evidence="9 11" id="KW-0472">Membrane</keyword>
<evidence type="ECO:0000313" key="16">
    <source>
        <dbReference type="Proteomes" id="UP000281738"/>
    </source>
</evidence>
<dbReference type="SUPFAM" id="SSF55785">
    <property type="entry name" value="PYP-like sensor domain (PAS domain)"/>
    <property type="match status" value="1"/>
</dbReference>
<keyword evidence="11" id="KW-0812">Transmembrane</keyword>
<sequence length="705" mass="75337">MRTPSLRTLGDATLVLAVTVAVFLALRESPVPELVSRWWTAGVAASALLLRLPGRRLPVGVAAVVVAVVVAGTAAGATPGITLALAVSTAVEALVVTWWLTGFELARARLATWSDYRRFLVAVGAGSAAAALTTSAAYGVLDRPEPGMLVVWVFLTHLAAQVAVLPPFLTQPDPGVRVRAVEVVVHLALLAAGATMCLLATADQPLAFVMLPLLVWSAARFTSRWTKVELVVVCSFLASLSMREVGPFAPLPEDAGVLDMLATPQALVTVGAITVVAFMVAMSSLRESTRLNRAHEVQLGQLMDSASGTAFVATDLDGTITWFSTGAEQLLGYRAEEVVGRCDPTRFHEVGEILDRARELGVAPGPEVLTRPVTTASDGSEQDTREWTWVRRDGSRTSVSASVSRVRDQAGRHVGWLDVVRDVTDRRAAEQALRQALDKERETNLRMRDLDRAKNDFVSSVSHELRTPLTSIIGYAEILGDDLAANLTPDQLQLVGSIDRNGERLLALVEDLLTLAKVEDGRLSVERRETDLRTPVRSATEVVSHAARSKRIALAVRTPDEPVVLQGDPCQLERLVLNLVGNAVKFTPEGGRVDVGLTVLGEPGAREAAVSVSDTGLGIPVEEQDQLFQRFFRSSLATEQAIQGTGLGLSIVRAIAEAHDGRVECTSAAGEGTTFRFVVPLDVPAPGPRIAPEGELDPQGLVRTG</sequence>
<dbReference type="Pfam" id="PF00512">
    <property type="entry name" value="HisKA"/>
    <property type="match status" value="1"/>
</dbReference>
<evidence type="ECO:0000313" key="15">
    <source>
        <dbReference type="EMBL" id="ROR91904.1"/>
    </source>
</evidence>
<evidence type="ECO:0000259" key="12">
    <source>
        <dbReference type="PROSITE" id="PS50109"/>
    </source>
</evidence>
<dbReference type="InterPro" id="IPR003661">
    <property type="entry name" value="HisK_dim/P_dom"/>
</dbReference>
<dbReference type="SMART" id="SM00388">
    <property type="entry name" value="HisKA"/>
    <property type="match status" value="1"/>
</dbReference>
<dbReference type="PANTHER" id="PTHR43047:SF64">
    <property type="entry name" value="HISTIDINE KINASE CONTAINING CHEY-HOMOLOGOUS RECEIVER DOMAIN AND PAS DOMAIN-RELATED"/>
    <property type="match status" value="1"/>
</dbReference>
<dbReference type="InterPro" id="IPR036097">
    <property type="entry name" value="HisK_dim/P_sf"/>
</dbReference>
<dbReference type="CDD" id="cd00130">
    <property type="entry name" value="PAS"/>
    <property type="match status" value="1"/>
</dbReference>
<evidence type="ECO:0000256" key="1">
    <source>
        <dbReference type="ARBA" id="ARBA00000085"/>
    </source>
</evidence>
<gene>
    <name evidence="15" type="ORF">EDD33_2784</name>
</gene>
<keyword evidence="8" id="KW-0902">Two-component regulatory system</keyword>
<comment type="subcellular location">
    <subcellularLocation>
        <location evidence="3">Cell membrane</location>
    </subcellularLocation>
</comment>
<proteinExistence type="predicted"/>
<dbReference type="SUPFAM" id="SSF47384">
    <property type="entry name" value="Homodimeric domain of signal transducing histidine kinase"/>
    <property type="match status" value="1"/>
</dbReference>
<feature type="domain" description="PAS" evidence="13">
    <location>
        <begin position="295"/>
        <end position="341"/>
    </location>
</feature>
<dbReference type="PANTHER" id="PTHR43047">
    <property type="entry name" value="TWO-COMPONENT HISTIDINE PROTEIN KINASE"/>
    <property type="match status" value="1"/>
</dbReference>
<feature type="transmembrane region" description="Helical" evidence="11">
    <location>
        <begin position="59"/>
        <end position="77"/>
    </location>
</feature>
<dbReference type="InterPro" id="IPR004358">
    <property type="entry name" value="Sig_transdc_His_kin-like_C"/>
</dbReference>
<organism evidence="15 16">
    <name type="scientific">Nocardioides aurantiacus</name>
    <dbReference type="NCBI Taxonomy" id="86796"/>
    <lineage>
        <taxon>Bacteria</taxon>
        <taxon>Bacillati</taxon>
        <taxon>Actinomycetota</taxon>
        <taxon>Actinomycetes</taxon>
        <taxon>Propionibacteriales</taxon>
        <taxon>Nocardioidaceae</taxon>
        <taxon>Nocardioides</taxon>
    </lineage>
</organism>
<name>A0A3N2CXF8_9ACTN</name>
<dbReference type="Gene3D" id="1.10.287.130">
    <property type="match status" value="1"/>
</dbReference>
<keyword evidence="6" id="KW-0808">Transferase</keyword>
<dbReference type="SUPFAM" id="SSF55874">
    <property type="entry name" value="ATPase domain of HSP90 chaperone/DNA topoisomerase II/histidine kinase"/>
    <property type="match status" value="1"/>
</dbReference>
<dbReference type="GO" id="GO:0005886">
    <property type="term" value="C:plasma membrane"/>
    <property type="evidence" value="ECO:0007669"/>
    <property type="project" value="UniProtKB-SubCell"/>
</dbReference>
<dbReference type="InterPro" id="IPR000700">
    <property type="entry name" value="PAS-assoc_C"/>
</dbReference>
<dbReference type="SMART" id="SM00091">
    <property type="entry name" value="PAS"/>
    <property type="match status" value="1"/>
</dbReference>
<dbReference type="InterPro" id="IPR035965">
    <property type="entry name" value="PAS-like_dom_sf"/>
</dbReference>
<dbReference type="CDD" id="cd00082">
    <property type="entry name" value="HisKA"/>
    <property type="match status" value="1"/>
</dbReference>
<feature type="region of interest" description="Disordered" evidence="10">
    <location>
        <begin position="686"/>
        <end position="705"/>
    </location>
</feature>
<feature type="transmembrane region" description="Helical" evidence="11">
    <location>
        <begin position="181"/>
        <end position="201"/>
    </location>
</feature>
<dbReference type="Gene3D" id="3.30.450.20">
    <property type="entry name" value="PAS domain"/>
    <property type="match status" value="1"/>
</dbReference>
<dbReference type="PROSITE" id="PS50112">
    <property type="entry name" value="PAS"/>
    <property type="match status" value="1"/>
</dbReference>
<dbReference type="PRINTS" id="PR00344">
    <property type="entry name" value="BCTRLSENSOR"/>
</dbReference>
<evidence type="ECO:0000256" key="8">
    <source>
        <dbReference type="ARBA" id="ARBA00023012"/>
    </source>
</evidence>
<dbReference type="GO" id="GO:0005509">
    <property type="term" value="F:calcium ion binding"/>
    <property type="evidence" value="ECO:0007669"/>
    <property type="project" value="UniProtKB-ARBA"/>
</dbReference>
<dbReference type="OrthoDB" id="3272969at2"/>
<evidence type="ECO:0000256" key="6">
    <source>
        <dbReference type="ARBA" id="ARBA00022679"/>
    </source>
</evidence>
<feature type="transmembrane region" description="Helical" evidence="11">
    <location>
        <begin position="83"/>
        <end position="106"/>
    </location>
</feature>
<dbReference type="InterPro" id="IPR000014">
    <property type="entry name" value="PAS"/>
</dbReference>
<protein>
    <recommendedName>
        <fullName evidence="4">histidine kinase</fullName>
        <ecNumber evidence="4">2.7.13.3</ecNumber>
    </recommendedName>
</protein>
<evidence type="ECO:0000256" key="5">
    <source>
        <dbReference type="ARBA" id="ARBA00022553"/>
    </source>
</evidence>
<dbReference type="EMBL" id="RKHO01000001">
    <property type="protein sequence ID" value="ROR91904.1"/>
    <property type="molecule type" value="Genomic_DNA"/>
</dbReference>
<keyword evidence="11" id="KW-1133">Transmembrane helix</keyword>
<dbReference type="RefSeq" id="WP_148077095.1">
    <property type="nucleotide sequence ID" value="NZ_RKHO01000001.1"/>
</dbReference>
<reference evidence="15 16" key="1">
    <citation type="submission" date="2018-11" db="EMBL/GenBank/DDBJ databases">
        <title>Sequencing the genomes of 1000 actinobacteria strains.</title>
        <authorList>
            <person name="Klenk H.-P."/>
        </authorList>
    </citation>
    <scope>NUCLEOTIDE SEQUENCE [LARGE SCALE GENOMIC DNA]</scope>
    <source>
        <strain evidence="15 16">DSM 12652</strain>
    </source>
</reference>
<dbReference type="SMART" id="SM00387">
    <property type="entry name" value="HATPase_c"/>
    <property type="match status" value="1"/>
</dbReference>
<evidence type="ECO:0000256" key="9">
    <source>
        <dbReference type="ARBA" id="ARBA00023136"/>
    </source>
</evidence>
<dbReference type="InterPro" id="IPR003594">
    <property type="entry name" value="HATPase_dom"/>
</dbReference>
<comment type="cofactor">
    <cofactor evidence="2">
        <name>a divalent metal cation</name>
        <dbReference type="ChEBI" id="CHEBI:60240"/>
    </cofactor>
</comment>
<evidence type="ECO:0000256" key="10">
    <source>
        <dbReference type="SAM" id="MobiDB-lite"/>
    </source>
</evidence>
<dbReference type="InterPro" id="IPR036890">
    <property type="entry name" value="HATPase_C_sf"/>
</dbReference>
<dbReference type="PROSITE" id="PS50109">
    <property type="entry name" value="HIS_KIN"/>
    <property type="match status" value="1"/>
</dbReference>
<keyword evidence="5" id="KW-0597">Phosphoprotein</keyword>
<dbReference type="FunFam" id="3.30.565.10:FF:000006">
    <property type="entry name" value="Sensor histidine kinase WalK"/>
    <property type="match status" value="1"/>
</dbReference>
<feature type="domain" description="PAC" evidence="14">
    <location>
        <begin position="383"/>
        <end position="435"/>
    </location>
</feature>
<evidence type="ECO:0000256" key="11">
    <source>
        <dbReference type="SAM" id="Phobius"/>
    </source>
</evidence>
<feature type="transmembrane region" description="Helical" evidence="11">
    <location>
        <begin position="147"/>
        <end position="169"/>
    </location>
</feature>
<dbReference type="FunFam" id="1.10.287.130:FF:000001">
    <property type="entry name" value="Two-component sensor histidine kinase"/>
    <property type="match status" value="1"/>
</dbReference>
<accession>A0A3N2CXF8</accession>
<evidence type="ECO:0000259" key="14">
    <source>
        <dbReference type="PROSITE" id="PS50113"/>
    </source>
</evidence>
<evidence type="ECO:0000256" key="2">
    <source>
        <dbReference type="ARBA" id="ARBA00001968"/>
    </source>
</evidence>
<dbReference type="GO" id="GO:0000155">
    <property type="term" value="F:phosphorelay sensor kinase activity"/>
    <property type="evidence" value="ECO:0007669"/>
    <property type="project" value="InterPro"/>
</dbReference>
<comment type="caution">
    <text evidence="15">The sequence shown here is derived from an EMBL/GenBank/DDBJ whole genome shotgun (WGS) entry which is preliminary data.</text>
</comment>
<keyword evidence="16" id="KW-1185">Reference proteome</keyword>
<evidence type="ECO:0000256" key="7">
    <source>
        <dbReference type="ARBA" id="ARBA00022777"/>
    </source>
</evidence>
<dbReference type="PROSITE" id="PS50113">
    <property type="entry name" value="PAC"/>
    <property type="match status" value="1"/>
</dbReference>
<dbReference type="SMART" id="SM00086">
    <property type="entry name" value="PAC"/>
    <property type="match status" value="1"/>
</dbReference>
<dbReference type="AlphaFoldDB" id="A0A3N2CXF8"/>
<dbReference type="Gene3D" id="3.30.565.10">
    <property type="entry name" value="Histidine kinase-like ATPase, C-terminal domain"/>
    <property type="match status" value="1"/>
</dbReference>
<dbReference type="Pfam" id="PF13426">
    <property type="entry name" value="PAS_9"/>
    <property type="match status" value="1"/>
</dbReference>
<evidence type="ECO:0000256" key="3">
    <source>
        <dbReference type="ARBA" id="ARBA00004236"/>
    </source>
</evidence>
<dbReference type="EC" id="2.7.13.3" evidence="4"/>
<evidence type="ECO:0000259" key="13">
    <source>
        <dbReference type="PROSITE" id="PS50112"/>
    </source>
</evidence>
<dbReference type="Pfam" id="PF02518">
    <property type="entry name" value="HATPase_c"/>
    <property type="match status" value="1"/>
</dbReference>
<keyword evidence="7" id="KW-0418">Kinase</keyword>
<dbReference type="InterPro" id="IPR005467">
    <property type="entry name" value="His_kinase_dom"/>
</dbReference>
<dbReference type="NCBIfam" id="TIGR00229">
    <property type="entry name" value="sensory_box"/>
    <property type="match status" value="1"/>
</dbReference>
<comment type="catalytic activity">
    <reaction evidence="1">
        <text>ATP + protein L-histidine = ADP + protein N-phospho-L-histidine.</text>
        <dbReference type="EC" id="2.7.13.3"/>
    </reaction>
</comment>
<dbReference type="InterPro" id="IPR001610">
    <property type="entry name" value="PAC"/>
</dbReference>
<dbReference type="Proteomes" id="UP000281738">
    <property type="component" value="Unassembled WGS sequence"/>
</dbReference>
<evidence type="ECO:0000256" key="4">
    <source>
        <dbReference type="ARBA" id="ARBA00012438"/>
    </source>
</evidence>